<comment type="caution">
    <text evidence="1">The sequence shown here is derived from an EMBL/GenBank/DDBJ whole genome shotgun (WGS) entry which is preliminary data.</text>
</comment>
<dbReference type="Proteomes" id="UP000649617">
    <property type="component" value="Unassembled WGS sequence"/>
</dbReference>
<organism evidence="1 2">
    <name type="scientific">Symbiodinium pilosum</name>
    <name type="common">Dinoflagellate</name>
    <dbReference type="NCBI Taxonomy" id="2952"/>
    <lineage>
        <taxon>Eukaryota</taxon>
        <taxon>Sar</taxon>
        <taxon>Alveolata</taxon>
        <taxon>Dinophyceae</taxon>
        <taxon>Suessiales</taxon>
        <taxon>Symbiodiniaceae</taxon>
        <taxon>Symbiodinium</taxon>
    </lineage>
</organism>
<evidence type="ECO:0000313" key="1">
    <source>
        <dbReference type="EMBL" id="CAE7228005.1"/>
    </source>
</evidence>
<sequence>MRYLLSPEFAQLARQRTGKDDPTFIDMKTSFWLAEDPIGQNVLCPRGRRPGCALVDWLPRKHRREQTHFMSWSWRCSIGQMSSALHMYQNTTVPFIVPERISFFMCFFVNNQFPLIVEACSAGSDNLEDVFEKNLLRIGRLVAVLDTWDEYEQFVASKLNVPVVFVMPELATNLLHEQIDRGRQGIRTLTLSVSRVDSESAVAFYKEDETKVKRVIREIVSV</sequence>
<gene>
    <name evidence="1" type="ORF">SPIL2461_LOCUS3322</name>
</gene>
<protein>
    <submittedName>
        <fullName evidence="1">Uncharacterized protein</fullName>
    </submittedName>
</protein>
<keyword evidence="2" id="KW-1185">Reference proteome</keyword>
<dbReference type="AlphaFoldDB" id="A0A812KEP2"/>
<reference evidence="1" key="1">
    <citation type="submission" date="2021-02" db="EMBL/GenBank/DDBJ databases">
        <authorList>
            <person name="Dougan E. K."/>
            <person name="Rhodes N."/>
            <person name="Thang M."/>
            <person name="Chan C."/>
        </authorList>
    </citation>
    <scope>NUCLEOTIDE SEQUENCE</scope>
</reference>
<proteinExistence type="predicted"/>
<evidence type="ECO:0000313" key="2">
    <source>
        <dbReference type="Proteomes" id="UP000649617"/>
    </source>
</evidence>
<accession>A0A812KEP2</accession>
<name>A0A812KEP2_SYMPI</name>
<dbReference type="EMBL" id="CAJNIZ010004002">
    <property type="protein sequence ID" value="CAE7228005.1"/>
    <property type="molecule type" value="Genomic_DNA"/>
</dbReference>